<feature type="domain" description="Xaa-Pro dipeptidyl-peptidase C-terminal" evidence="2">
    <location>
        <begin position="330"/>
        <end position="580"/>
    </location>
</feature>
<dbReference type="Pfam" id="PF02129">
    <property type="entry name" value="Peptidase_S15"/>
    <property type="match status" value="1"/>
</dbReference>
<dbReference type="SUPFAM" id="SSF53474">
    <property type="entry name" value="alpha/beta-Hydrolases"/>
    <property type="match status" value="1"/>
</dbReference>
<evidence type="ECO:0000259" key="2">
    <source>
        <dbReference type="SMART" id="SM00939"/>
    </source>
</evidence>
<dbReference type="Gene3D" id="2.60.120.260">
    <property type="entry name" value="Galactose-binding domain-like"/>
    <property type="match status" value="1"/>
</dbReference>
<dbReference type="STRING" id="474950.SAMN05421771_2682"/>
<reference evidence="3 4" key="1">
    <citation type="submission" date="2016-10" db="EMBL/GenBank/DDBJ databases">
        <authorList>
            <person name="de Groot N.N."/>
        </authorList>
    </citation>
    <scope>NUCLEOTIDE SEQUENCE [LARGE SCALE GENOMIC DNA]</scope>
    <source>
        <strain evidence="3 4">DSM 21001</strain>
    </source>
</reference>
<dbReference type="InterPro" id="IPR029058">
    <property type="entry name" value="AB_hydrolase_fold"/>
</dbReference>
<dbReference type="Proteomes" id="UP000199024">
    <property type="component" value="Unassembled WGS sequence"/>
</dbReference>
<dbReference type="PANTHER" id="PTHR43056">
    <property type="entry name" value="PEPTIDASE S9 PROLYL OLIGOPEPTIDASE"/>
    <property type="match status" value="1"/>
</dbReference>
<dbReference type="OrthoDB" id="319764at2"/>
<dbReference type="SMART" id="SM00939">
    <property type="entry name" value="PepX_C"/>
    <property type="match status" value="1"/>
</dbReference>
<dbReference type="RefSeq" id="WP_089839584.1">
    <property type="nucleotide sequence ID" value="NZ_FOZL01000001.1"/>
</dbReference>
<sequence length="588" mass="64837">MNQVEESPKATLVLDDRPSSYPSSWNVVFAPAAPLPADYVFGRQTTILKQGSVFPPAAMPLPCDIRWDRDVPVKLRDGVIIYTDILRPVGDGEVPAIVAWSPYGKTIPQEDVQSGVDPKEVTGLTKSEGPDAGFWVSHGYAVVNPDARGAGKSEGDIYAWGSVDGQDGHDVIEWIAKQSWSTGKVALHGTSWLAIAQWFIAETSPPHLSAIAPWNGMSDVYRQNAMFGGIPNMGFDAQVFAHLAGPARVERMDRMAASHPLMDAYWQDKAAKLESITVPAYVVTDVVTDLHRMGTFEGYRRLGSKDKWLRVDNRQEWTDQYDPVNEADLLKFFDYFLRGTDNGWQNTPKVRMAVLDPGGEDGLNVPYTSWPLEQTQYERLYLSADQHLQSTPVAKANQASYSAITGQTVFTYRFPTDTQLTGYLKAHLWVEAKDANEADIFVLVEKLDKDGNLLVPDEVSARQYIPIPPAGTHGRIRVSLRKLDPELSTAFLPIQSFDQPQMLHPGEIVPIDIAIMPVSEVFHAGQQLRLKIAGHEFLAPPATEANTGVLSFMGPMPPLPTKNAGVHIIHGGGDHQSFLQIPVIPLAQ</sequence>
<evidence type="ECO:0000313" key="4">
    <source>
        <dbReference type="Proteomes" id="UP000199024"/>
    </source>
</evidence>
<keyword evidence="4" id="KW-1185">Reference proteome</keyword>
<accession>A0A1I6MHV1</accession>
<protein>
    <recommendedName>
        <fullName evidence="2">Xaa-Pro dipeptidyl-peptidase C-terminal domain-containing protein</fullName>
    </recommendedName>
</protein>
<dbReference type="Gene3D" id="3.40.50.1820">
    <property type="entry name" value="alpha/beta hydrolase"/>
    <property type="match status" value="1"/>
</dbReference>
<dbReference type="AlphaFoldDB" id="A0A1I6MHV1"/>
<name>A0A1I6MHV1_9BACT</name>
<evidence type="ECO:0000313" key="3">
    <source>
        <dbReference type="EMBL" id="SFS15296.1"/>
    </source>
</evidence>
<dbReference type="PANTHER" id="PTHR43056:SF10">
    <property type="entry name" value="COCE_NOND FAMILY, PUTATIVE (AFU_ORTHOLOGUE AFUA_7G00600)-RELATED"/>
    <property type="match status" value="1"/>
</dbReference>
<dbReference type="Pfam" id="PF08530">
    <property type="entry name" value="PepX_C"/>
    <property type="match status" value="1"/>
</dbReference>
<dbReference type="InterPro" id="IPR008979">
    <property type="entry name" value="Galactose-bd-like_sf"/>
</dbReference>
<gene>
    <name evidence="3" type="ORF">SAMN05421771_2682</name>
</gene>
<keyword evidence="1" id="KW-0378">Hydrolase</keyword>
<evidence type="ECO:0000256" key="1">
    <source>
        <dbReference type="ARBA" id="ARBA00022801"/>
    </source>
</evidence>
<dbReference type="Gene3D" id="1.10.3020.20">
    <property type="match status" value="1"/>
</dbReference>
<dbReference type="GO" id="GO:0008239">
    <property type="term" value="F:dipeptidyl-peptidase activity"/>
    <property type="evidence" value="ECO:0007669"/>
    <property type="project" value="InterPro"/>
</dbReference>
<dbReference type="InterPro" id="IPR050585">
    <property type="entry name" value="Xaa-Pro_dipeptidyl-ppase/CocE"/>
</dbReference>
<dbReference type="InterPro" id="IPR005674">
    <property type="entry name" value="CocE/Ser_esterase"/>
</dbReference>
<dbReference type="InterPro" id="IPR013736">
    <property type="entry name" value="Xaa-Pro_dipept_C"/>
</dbReference>
<proteinExistence type="predicted"/>
<dbReference type="EMBL" id="FOZL01000001">
    <property type="protein sequence ID" value="SFS15296.1"/>
    <property type="molecule type" value="Genomic_DNA"/>
</dbReference>
<dbReference type="InterPro" id="IPR000383">
    <property type="entry name" value="Xaa-Pro-like_dom"/>
</dbReference>
<dbReference type="NCBIfam" id="TIGR00976">
    <property type="entry name" value="CocE_NonD"/>
    <property type="match status" value="2"/>
</dbReference>
<dbReference type="SUPFAM" id="SSF49785">
    <property type="entry name" value="Galactose-binding domain-like"/>
    <property type="match status" value="1"/>
</dbReference>
<organism evidence="3 4">
    <name type="scientific">Granulicella pectinivorans</name>
    <dbReference type="NCBI Taxonomy" id="474950"/>
    <lineage>
        <taxon>Bacteria</taxon>
        <taxon>Pseudomonadati</taxon>
        <taxon>Acidobacteriota</taxon>
        <taxon>Terriglobia</taxon>
        <taxon>Terriglobales</taxon>
        <taxon>Acidobacteriaceae</taxon>
        <taxon>Granulicella</taxon>
    </lineage>
</organism>